<protein>
    <submittedName>
        <fullName evidence="3">Uncharacterized protein</fullName>
    </submittedName>
</protein>
<proteinExistence type="predicted"/>
<organism evidence="3">
    <name type="scientific">Arion vulgaris</name>
    <dbReference type="NCBI Taxonomy" id="1028688"/>
    <lineage>
        <taxon>Eukaryota</taxon>
        <taxon>Metazoa</taxon>
        <taxon>Spiralia</taxon>
        <taxon>Lophotrochozoa</taxon>
        <taxon>Mollusca</taxon>
        <taxon>Gastropoda</taxon>
        <taxon>Heterobranchia</taxon>
        <taxon>Euthyneura</taxon>
        <taxon>Panpulmonata</taxon>
        <taxon>Eupulmonata</taxon>
        <taxon>Stylommatophora</taxon>
        <taxon>Helicina</taxon>
        <taxon>Arionoidea</taxon>
        <taxon>Arionidae</taxon>
        <taxon>Arion</taxon>
    </lineage>
</organism>
<feature type="non-terminal residue" evidence="3">
    <location>
        <position position="125"/>
    </location>
</feature>
<feature type="non-terminal residue" evidence="3">
    <location>
        <position position="1"/>
    </location>
</feature>
<reference evidence="3" key="1">
    <citation type="submission" date="2014-12" db="EMBL/GenBank/DDBJ databases">
        <title>Insight into the proteome of Arion vulgaris.</title>
        <authorList>
            <person name="Aradska J."/>
            <person name="Bulat T."/>
            <person name="Smidak R."/>
            <person name="Sarate P."/>
            <person name="Gangsoo J."/>
            <person name="Sialana F."/>
            <person name="Bilban M."/>
            <person name="Lubec G."/>
        </authorList>
    </citation>
    <scope>NUCLEOTIDE SEQUENCE</scope>
    <source>
        <tissue evidence="3">Skin</tissue>
    </source>
</reference>
<dbReference type="PANTHER" id="PTHR31994:SF3">
    <property type="entry name" value="LEUCINE-RICH REPEAT-CONTAINING PROTEIN 42"/>
    <property type="match status" value="1"/>
</dbReference>
<dbReference type="PANTHER" id="PTHR31994">
    <property type="entry name" value="LEUCINE-RICH REPEAT-CONTAINING PROTEIN 42"/>
    <property type="match status" value="1"/>
</dbReference>
<dbReference type="AlphaFoldDB" id="A0A0B6Z1I1"/>
<accession>A0A0B6Z1I1</accession>
<dbReference type="EMBL" id="HACG01014931">
    <property type="protein sequence ID" value="CEK61796.1"/>
    <property type="molecule type" value="Transcribed_RNA"/>
</dbReference>
<evidence type="ECO:0000256" key="2">
    <source>
        <dbReference type="ARBA" id="ARBA00022737"/>
    </source>
</evidence>
<keyword evidence="1" id="KW-0433">Leucine-rich repeat</keyword>
<evidence type="ECO:0000256" key="1">
    <source>
        <dbReference type="ARBA" id="ARBA00022614"/>
    </source>
</evidence>
<evidence type="ECO:0000313" key="3">
    <source>
        <dbReference type="EMBL" id="CEK61796.1"/>
    </source>
</evidence>
<dbReference type="SUPFAM" id="SSF52058">
    <property type="entry name" value="L domain-like"/>
    <property type="match status" value="1"/>
</dbReference>
<name>A0A0B6Z1I1_9EUPU</name>
<dbReference type="InterPro" id="IPR039631">
    <property type="entry name" value="LRRC42"/>
</dbReference>
<sequence length="125" mass="14277">ASRLYMIESLVGFPEIVGREIFKVAKDSNNTDLCCFTTSSNNSRRCVEMFFDAYGDGDILRGLSLNKAHVFLNEVIDDCWWIFRCLIHLDLSSCGIRDEHDALILLNGMQRLETLALRDNLLTNE</sequence>
<gene>
    <name evidence="3" type="primary">ORF43302</name>
</gene>
<keyword evidence="2" id="KW-0677">Repeat</keyword>